<feature type="transmembrane region" description="Helical" evidence="11">
    <location>
        <begin position="427"/>
        <end position="452"/>
    </location>
</feature>
<dbReference type="InterPro" id="IPR004680">
    <property type="entry name" value="Cit_transptr-like_dom"/>
</dbReference>
<keyword evidence="5 11" id="KW-1133">Transmembrane helix</keyword>
<name>A0A6P1KEB4_FAUOS</name>
<evidence type="ECO:0000256" key="3">
    <source>
        <dbReference type="ARBA" id="ARBA00022449"/>
    </source>
</evidence>
<dbReference type="AlphaFoldDB" id="A0A6P1KEB4"/>
<feature type="transmembrane region" description="Helical" evidence="11">
    <location>
        <begin position="293"/>
        <end position="310"/>
    </location>
</feature>
<keyword evidence="3" id="KW-0050">Antiport</keyword>
<dbReference type="GO" id="GO:0015297">
    <property type="term" value="F:antiporter activity"/>
    <property type="evidence" value="ECO:0007669"/>
    <property type="project" value="UniProtKB-KW"/>
</dbReference>
<gene>
    <name evidence="13" type="ORF">GSF12_10850</name>
</gene>
<keyword evidence="8 11" id="KW-0472">Membrane</keyword>
<evidence type="ECO:0000256" key="4">
    <source>
        <dbReference type="ARBA" id="ARBA00022692"/>
    </source>
</evidence>
<evidence type="ECO:0000256" key="5">
    <source>
        <dbReference type="ARBA" id="ARBA00022989"/>
    </source>
</evidence>
<feature type="transmembrane region" description="Helical" evidence="11">
    <location>
        <begin position="331"/>
        <end position="355"/>
    </location>
</feature>
<evidence type="ECO:0000256" key="2">
    <source>
        <dbReference type="ARBA" id="ARBA00022448"/>
    </source>
</evidence>
<reference evidence="13" key="1">
    <citation type="journal article" date="2020" name="Microbiol. Resour. Announc.">
        <title>Complete Genome Sequence of Moraxella osloensis Strain YV1, Isolated from an Australian Wastewater Treatment Plant.</title>
        <authorList>
            <person name="Batinovic S."/>
            <person name="Rice D.T.F."/>
            <person name="Seviour R.J."/>
            <person name="Petrovski S."/>
        </authorList>
    </citation>
    <scope>NUCLEOTIDE SEQUENCE</scope>
    <source>
        <strain evidence="13">YV1</strain>
    </source>
</reference>
<evidence type="ECO:0000256" key="7">
    <source>
        <dbReference type="ARBA" id="ARBA00023065"/>
    </source>
</evidence>
<dbReference type="EMBL" id="CP047226">
    <property type="protein sequence ID" value="QHG10328.1"/>
    <property type="molecule type" value="Genomic_DNA"/>
</dbReference>
<comment type="similarity">
    <text evidence="10">Belongs to the NhaD Na(+)/H(+) (TC 2.A.62) antiporter family.</text>
</comment>
<dbReference type="PANTHER" id="PTHR43269">
    <property type="entry name" value="SODIUM/PROTON ANTIPORTER 1-RELATED"/>
    <property type="match status" value="1"/>
</dbReference>
<evidence type="ECO:0000313" key="13">
    <source>
        <dbReference type="EMBL" id="QHG10328.1"/>
    </source>
</evidence>
<proteinExistence type="inferred from homology"/>
<keyword evidence="4 11" id="KW-0812">Transmembrane</keyword>
<evidence type="ECO:0000256" key="11">
    <source>
        <dbReference type="SAM" id="Phobius"/>
    </source>
</evidence>
<dbReference type="InterPro" id="IPR045016">
    <property type="entry name" value="NhaD-like"/>
</dbReference>
<dbReference type="GO" id="GO:0006814">
    <property type="term" value="P:sodium ion transport"/>
    <property type="evidence" value="ECO:0007669"/>
    <property type="project" value="UniProtKB-KW"/>
</dbReference>
<keyword evidence="6" id="KW-0915">Sodium</keyword>
<keyword evidence="2" id="KW-0813">Transport</keyword>
<comment type="subcellular location">
    <subcellularLocation>
        <location evidence="1">Membrane</location>
        <topology evidence="1">Multi-pass membrane protein</topology>
    </subcellularLocation>
</comment>
<evidence type="ECO:0000259" key="12">
    <source>
        <dbReference type="Pfam" id="PF03600"/>
    </source>
</evidence>
<dbReference type="PANTHER" id="PTHR43269:SF2">
    <property type="entry name" value="SODIUM_PROTON ANTIPORTER 1-RELATED"/>
    <property type="match status" value="1"/>
</dbReference>
<dbReference type="NCBIfam" id="NF038006">
    <property type="entry name" value="NhaD_1"/>
    <property type="match status" value="1"/>
</dbReference>
<feature type="transmembrane region" description="Helical" evidence="11">
    <location>
        <begin position="118"/>
        <end position="145"/>
    </location>
</feature>
<feature type="transmembrane region" description="Helical" evidence="11">
    <location>
        <begin position="28"/>
        <end position="50"/>
    </location>
</feature>
<dbReference type="Pfam" id="PF03600">
    <property type="entry name" value="CitMHS"/>
    <property type="match status" value="1"/>
</dbReference>
<sequence length="487" mass="52675">MLYVVIAGIFILGYMAIAFEHNIHVNKAASALLTAIALWVLLTFGIDTLVANHSVTASLANHQDSLHFVGEQLREHLAEIAEILFFLMGAMAIVELIDAHDGFRVITDKIHTKNASKLLAIITIITFFLSSLLDNLTTTIVMVSLVSKIIDDQKMRWYFAGLIVIAANAGGAWSPVGDVTTTMLWIGGQITATGIMANVFIPSIVCTLIPMGLVMMQLKGQTVNAPILPSGQESDSELASMPIEQRIESLHATIKSNAQDSISQKTRMTVLLLGLGALAFVPIFKTITHLPPYVGVLFGLAVLWMVTEIMHRHQDDYIRERIGVEGVLSRIDIPSILFFLGILLAVAALATAGILGDVAKWLDATFGNVYVINVMIGLLSSIVDNVPLVAGAMNMYPLTTDASIAQAAASEAARLELFRQDGMFWEFLAYCAGTGGSCLIIGSAAGVAAMGMEKIPFMWYMKKITWLALIGYLVGAGVYVLIETMIR</sequence>
<keyword evidence="9" id="KW-0739">Sodium transport</keyword>
<dbReference type="GO" id="GO:0016020">
    <property type="term" value="C:membrane"/>
    <property type="evidence" value="ECO:0007669"/>
    <property type="project" value="UniProtKB-SubCell"/>
</dbReference>
<evidence type="ECO:0000256" key="9">
    <source>
        <dbReference type="ARBA" id="ARBA00023201"/>
    </source>
</evidence>
<feature type="transmembrane region" description="Helical" evidence="11">
    <location>
        <begin position="80"/>
        <end position="98"/>
    </location>
</feature>
<feature type="transmembrane region" description="Helical" evidence="11">
    <location>
        <begin position="157"/>
        <end position="176"/>
    </location>
</feature>
<feature type="transmembrane region" description="Helical" evidence="11">
    <location>
        <begin position="367"/>
        <end position="386"/>
    </location>
</feature>
<feature type="transmembrane region" description="Helical" evidence="11">
    <location>
        <begin position="464"/>
        <end position="482"/>
    </location>
</feature>
<keyword evidence="7" id="KW-0406">Ion transport</keyword>
<evidence type="ECO:0000256" key="6">
    <source>
        <dbReference type="ARBA" id="ARBA00023053"/>
    </source>
</evidence>
<accession>A0A6P1KEB4</accession>
<feature type="domain" description="Citrate transporter-like" evidence="12">
    <location>
        <begin position="14"/>
        <end position="401"/>
    </location>
</feature>
<evidence type="ECO:0000256" key="8">
    <source>
        <dbReference type="ARBA" id="ARBA00023136"/>
    </source>
</evidence>
<organism evidence="13">
    <name type="scientific">Faucicola osloensis</name>
    <name type="common">Moraxella osloensis</name>
    <dbReference type="NCBI Taxonomy" id="34062"/>
    <lineage>
        <taxon>Bacteria</taxon>
        <taxon>Pseudomonadati</taxon>
        <taxon>Pseudomonadota</taxon>
        <taxon>Gammaproteobacteria</taxon>
        <taxon>Moraxellales</taxon>
        <taxon>Moraxellaceae</taxon>
        <taxon>Faucicola</taxon>
    </lineage>
</organism>
<evidence type="ECO:0000256" key="10">
    <source>
        <dbReference type="ARBA" id="ARBA00025753"/>
    </source>
</evidence>
<feature type="transmembrane region" description="Helical" evidence="11">
    <location>
        <begin position="269"/>
        <end position="287"/>
    </location>
</feature>
<protein>
    <submittedName>
        <fullName evidence="13">Sodium:proton antiporter</fullName>
    </submittedName>
</protein>
<feature type="transmembrane region" description="Helical" evidence="11">
    <location>
        <begin position="182"/>
        <end position="209"/>
    </location>
</feature>
<evidence type="ECO:0000256" key="1">
    <source>
        <dbReference type="ARBA" id="ARBA00004141"/>
    </source>
</evidence>